<dbReference type="HOGENOM" id="CLU_1163831_0_0_2"/>
<feature type="transmembrane region" description="Helical" evidence="1">
    <location>
        <begin position="50"/>
        <end position="70"/>
    </location>
</feature>
<accession>S0ARV2</accession>
<dbReference type="EMBL" id="CP004145">
    <property type="protein sequence ID" value="AGO60825.1"/>
    <property type="molecule type" value="Genomic_DNA"/>
</dbReference>
<keyword evidence="3" id="KW-1185">Reference proteome</keyword>
<organism evidence="2 3">
    <name type="scientific">Ferroplasma acidarmanus Fer1</name>
    <dbReference type="NCBI Taxonomy" id="333146"/>
    <lineage>
        <taxon>Archaea</taxon>
        <taxon>Methanobacteriati</taxon>
        <taxon>Thermoplasmatota</taxon>
        <taxon>Thermoplasmata</taxon>
        <taxon>Thermoplasmatales</taxon>
        <taxon>Ferroplasmaceae</taxon>
        <taxon>Ferroplasma</taxon>
    </lineage>
</organism>
<evidence type="ECO:0000313" key="3">
    <source>
        <dbReference type="Proteomes" id="UP000014660"/>
    </source>
</evidence>
<feature type="transmembrane region" description="Helical" evidence="1">
    <location>
        <begin position="25"/>
        <end position="44"/>
    </location>
</feature>
<dbReference type="AlphaFoldDB" id="S0ARV2"/>
<feature type="transmembrane region" description="Helical" evidence="1">
    <location>
        <begin position="227"/>
        <end position="245"/>
    </location>
</feature>
<sequence>MHSGKMMENIYIITHYKKIMQARKFLTDHNRIFIPLISILYSLMIFTISLFYAFLILLIFSIPVVIFLLMHFFGMYRFKPRLFGGIVILLVVLMISAGIYSTYVYDLNGVTTSDINGTSLKTSITPFSGVDHNYNITITTNYTGSLNNSYLYIYSSGIYNKTVHYSNLNHTKNGNITTMYYDTKLPSGLYDTNYTINKTLTITSAGPVNVPRLTFYEFYVFALADKYIASIGVMYIAGIVAAYFFSKKNLAGK</sequence>
<evidence type="ECO:0008006" key="4">
    <source>
        <dbReference type="Google" id="ProtNLM"/>
    </source>
</evidence>
<name>S0ARV2_FERAC</name>
<reference evidence="2 3" key="1">
    <citation type="journal article" date="2007" name="Proc. Natl. Acad. Sci. U.S.A.">
        <title>Genome dynamics in a natural archaeal population.</title>
        <authorList>
            <person name="Allen E.E."/>
            <person name="Tyson G.W."/>
            <person name="Whitaker R.J."/>
            <person name="Detter J.C."/>
            <person name="Richardson P.M."/>
            <person name="Banfield J.F."/>
        </authorList>
    </citation>
    <scope>NUCLEOTIDE SEQUENCE [LARGE SCALE GENOMIC DNA]</scope>
    <source>
        <strain evidence="3">fer1</strain>
    </source>
</reference>
<protein>
    <recommendedName>
        <fullName evidence="4">Multipass membrane protein</fullName>
    </recommendedName>
</protein>
<proteinExistence type="predicted"/>
<evidence type="ECO:0000313" key="2">
    <source>
        <dbReference type="EMBL" id="AGO60825.1"/>
    </source>
</evidence>
<gene>
    <name evidence="2" type="ORF">FACI_IFERC00001G0845</name>
</gene>
<keyword evidence="1" id="KW-1133">Transmembrane helix</keyword>
<feature type="transmembrane region" description="Helical" evidence="1">
    <location>
        <begin position="82"/>
        <end position="103"/>
    </location>
</feature>
<dbReference type="Proteomes" id="UP000014660">
    <property type="component" value="Chromosome"/>
</dbReference>
<keyword evidence="1" id="KW-0812">Transmembrane</keyword>
<evidence type="ECO:0000256" key="1">
    <source>
        <dbReference type="SAM" id="Phobius"/>
    </source>
</evidence>
<keyword evidence="1" id="KW-0472">Membrane</keyword>
<dbReference type="KEGG" id="fac:FACI_IFERC01G0845"/>